<dbReference type="Gene3D" id="1.10.1660.10">
    <property type="match status" value="1"/>
</dbReference>
<dbReference type="EMBL" id="JABMCC010000117">
    <property type="protein sequence ID" value="NUU56967.1"/>
    <property type="molecule type" value="Genomic_DNA"/>
</dbReference>
<dbReference type="SUPFAM" id="SSF46955">
    <property type="entry name" value="Putative DNA-binding domain"/>
    <property type="match status" value="1"/>
</dbReference>
<dbReference type="InterPro" id="IPR047057">
    <property type="entry name" value="MerR_fam"/>
</dbReference>
<evidence type="ECO:0000259" key="2">
    <source>
        <dbReference type="PROSITE" id="PS50937"/>
    </source>
</evidence>
<name>A0ABX2MS98_9BACL</name>
<gene>
    <name evidence="3" type="ORF">HP548_23075</name>
</gene>
<feature type="domain" description="HTH merR-type" evidence="2">
    <location>
        <begin position="8"/>
        <end position="77"/>
    </location>
</feature>
<dbReference type="PANTHER" id="PTHR30204">
    <property type="entry name" value="REDOX-CYCLING DRUG-SENSING TRANSCRIPTIONAL ACTIVATOR SOXR"/>
    <property type="match status" value="1"/>
</dbReference>
<dbReference type="Proteomes" id="UP000577724">
    <property type="component" value="Unassembled WGS sequence"/>
</dbReference>
<dbReference type="PROSITE" id="PS00552">
    <property type="entry name" value="HTH_MERR_1"/>
    <property type="match status" value="1"/>
</dbReference>
<organism evidence="3 4">
    <name type="scientific">Paenibacillus taichungensis</name>
    <dbReference type="NCBI Taxonomy" id="484184"/>
    <lineage>
        <taxon>Bacteria</taxon>
        <taxon>Bacillati</taxon>
        <taxon>Bacillota</taxon>
        <taxon>Bacilli</taxon>
        <taxon>Bacillales</taxon>
        <taxon>Paenibacillaceae</taxon>
        <taxon>Paenibacillus</taxon>
    </lineage>
</organism>
<sequence length="272" mass="31676">MSNIDNRYFTTSEMAAISGVKKHTLFHYDEIGLLKPEFINTNGYRYYSIRQSYILDIISVLKKAGSSLKEIKGYLQDRNSLELEKLFQQKQLELEMEIQRIKRMQVIMQNAIQMTRTSMKELRTDPLIEECQEEYLIATPLKQGDKIEINSKLSEHRKYCEKHLINHEFSTWAIISKETFESDHFSWSYVANKLKAPISGNRMIIKPKGLYVVMDYVGSYESLPDACVMIKTYIEGNGMKVCGDVYTTDLLNYFSEIDFDSYAVRISVEVLI</sequence>
<proteinExistence type="predicted"/>
<protein>
    <submittedName>
        <fullName evidence="3">MerR family transcriptional regulator</fullName>
    </submittedName>
</protein>
<dbReference type="GeneID" id="97133635"/>
<keyword evidence="1" id="KW-0238">DNA-binding</keyword>
<accession>A0ABX2MS98</accession>
<dbReference type="PROSITE" id="PS50937">
    <property type="entry name" value="HTH_MERR_2"/>
    <property type="match status" value="1"/>
</dbReference>
<keyword evidence="4" id="KW-1185">Reference proteome</keyword>
<dbReference type="Gene3D" id="3.20.80.10">
    <property type="entry name" value="Regulatory factor, effector binding domain"/>
    <property type="match status" value="1"/>
</dbReference>
<comment type="caution">
    <text evidence="3">The sequence shown here is derived from an EMBL/GenBank/DDBJ whole genome shotgun (WGS) entry which is preliminary data.</text>
</comment>
<evidence type="ECO:0000256" key="1">
    <source>
        <dbReference type="ARBA" id="ARBA00023125"/>
    </source>
</evidence>
<dbReference type="Pfam" id="PF13411">
    <property type="entry name" value="MerR_1"/>
    <property type="match status" value="1"/>
</dbReference>
<evidence type="ECO:0000313" key="3">
    <source>
        <dbReference type="EMBL" id="NUU56967.1"/>
    </source>
</evidence>
<reference evidence="3 4" key="1">
    <citation type="submission" date="2020-05" db="EMBL/GenBank/DDBJ databases">
        <title>Genome Sequencing of Type Strains.</title>
        <authorList>
            <person name="Lemaire J.F."/>
            <person name="Inderbitzin P."/>
            <person name="Gregorio O.A."/>
            <person name="Collins S.B."/>
            <person name="Wespe N."/>
            <person name="Knight-Connoni V."/>
        </authorList>
    </citation>
    <scope>NUCLEOTIDE SEQUENCE [LARGE SCALE GENOMIC DNA]</scope>
    <source>
        <strain evidence="3 4">DSM 19942</strain>
    </source>
</reference>
<dbReference type="InterPro" id="IPR000551">
    <property type="entry name" value="MerR-type_HTH_dom"/>
</dbReference>
<dbReference type="InterPro" id="IPR009061">
    <property type="entry name" value="DNA-bd_dom_put_sf"/>
</dbReference>
<dbReference type="SMART" id="SM00422">
    <property type="entry name" value="HTH_MERR"/>
    <property type="match status" value="1"/>
</dbReference>
<dbReference type="SUPFAM" id="SSF55136">
    <property type="entry name" value="Probable bacterial effector-binding domain"/>
    <property type="match status" value="1"/>
</dbReference>
<dbReference type="InterPro" id="IPR011256">
    <property type="entry name" value="Reg_factor_effector_dom_sf"/>
</dbReference>
<evidence type="ECO:0000313" key="4">
    <source>
        <dbReference type="Proteomes" id="UP000577724"/>
    </source>
</evidence>
<dbReference type="PANTHER" id="PTHR30204:SF85">
    <property type="entry name" value="MULTIDRUG-EFFLUX TRANSPORTER 2 REGULATOR"/>
    <property type="match status" value="1"/>
</dbReference>
<dbReference type="RefSeq" id="WP_175383010.1">
    <property type="nucleotide sequence ID" value="NZ_CBCRYD010000020.1"/>
</dbReference>